<evidence type="ECO:0000256" key="1">
    <source>
        <dbReference type="SAM" id="MobiDB-lite"/>
    </source>
</evidence>
<organism evidence="3 4">
    <name type="scientific">Atractosteus spatula</name>
    <name type="common">Alligator gar</name>
    <name type="synonym">Lepisosteus spatula</name>
    <dbReference type="NCBI Taxonomy" id="7917"/>
    <lineage>
        <taxon>Eukaryota</taxon>
        <taxon>Metazoa</taxon>
        <taxon>Chordata</taxon>
        <taxon>Craniata</taxon>
        <taxon>Vertebrata</taxon>
        <taxon>Euteleostomi</taxon>
        <taxon>Actinopterygii</taxon>
        <taxon>Neopterygii</taxon>
        <taxon>Holostei</taxon>
        <taxon>Semionotiformes</taxon>
        <taxon>Lepisosteidae</taxon>
        <taxon>Atractosteus</taxon>
    </lineage>
</organism>
<feature type="region of interest" description="Disordered" evidence="1">
    <location>
        <begin position="735"/>
        <end position="765"/>
    </location>
</feature>
<evidence type="ECO:0000259" key="2">
    <source>
        <dbReference type="Pfam" id="PF15269"/>
    </source>
</evidence>
<dbReference type="PANTHER" id="PTHR14678">
    <property type="entry name" value="PROLINE-RICH PROTEIN 35-RELATED"/>
    <property type="match status" value="1"/>
</dbReference>
<accession>A0A8J7TA76</accession>
<dbReference type="InterPro" id="IPR039363">
    <property type="entry name" value="ZNF750"/>
</dbReference>
<feature type="compositionally biased region" description="Pro residues" evidence="1">
    <location>
        <begin position="753"/>
        <end position="765"/>
    </location>
</feature>
<dbReference type="InterPro" id="IPR039064">
    <property type="entry name" value="ZNF750_Znf"/>
</dbReference>
<proteinExistence type="predicted"/>
<name>A0A8J7TA76_ATRSP</name>
<feature type="region of interest" description="Disordered" evidence="1">
    <location>
        <begin position="81"/>
        <end position="170"/>
    </location>
</feature>
<feature type="compositionally biased region" description="Acidic residues" evidence="1">
    <location>
        <begin position="634"/>
        <end position="647"/>
    </location>
</feature>
<feature type="region of interest" description="Disordered" evidence="1">
    <location>
        <begin position="618"/>
        <end position="648"/>
    </location>
</feature>
<reference evidence="3" key="1">
    <citation type="journal article" date="2021" name="Cell">
        <title>Tracing the genetic footprints of vertebrate landing in non-teleost ray-finned fishes.</title>
        <authorList>
            <person name="Bi X."/>
            <person name="Wang K."/>
            <person name="Yang L."/>
            <person name="Pan H."/>
            <person name="Jiang H."/>
            <person name="Wei Q."/>
            <person name="Fang M."/>
            <person name="Yu H."/>
            <person name="Zhu C."/>
            <person name="Cai Y."/>
            <person name="He Y."/>
            <person name="Gan X."/>
            <person name="Zeng H."/>
            <person name="Yu D."/>
            <person name="Zhu Y."/>
            <person name="Jiang H."/>
            <person name="Qiu Q."/>
            <person name="Yang H."/>
            <person name="Zhang Y.E."/>
            <person name="Wang W."/>
            <person name="Zhu M."/>
            <person name="He S."/>
            <person name="Zhang G."/>
        </authorList>
    </citation>
    <scope>NUCLEOTIDE SEQUENCE</scope>
    <source>
        <strain evidence="3">Allg_001</strain>
    </source>
</reference>
<feature type="compositionally biased region" description="Basic and acidic residues" evidence="1">
    <location>
        <begin position="524"/>
        <end position="535"/>
    </location>
</feature>
<dbReference type="PANTHER" id="PTHR14678:SF2">
    <property type="entry name" value="PROLINE-RICH PROTEIN 35"/>
    <property type="match status" value="1"/>
</dbReference>
<feature type="domain" description="Zinc finger protein 750-like zinc finger" evidence="2">
    <location>
        <begin position="18"/>
        <end position="68"/>
    </location>
</feature>
<dbReference type="EMBL" id="JAAWVO010020884">
    <property type="protein sequence ID" value="MBN3315386.1"/>
    <property type="molecule type" value="Genomic_DNA"/>
</dbReference>
<feature type="compositionally biased region" description="Basic and acidic residues" evidence="1">
    <location>
        <begin position="132"/>
        <end position="156"/>
    </location>
</feature>
<feature type="compositionally biased region" description="Basic and acidic residues" evidence="1">
    <location>
        <begin position="410"/>
        <end position="432"/>
    </location>
</feature>
<dbReference type="Pfam" id="PF15269">
    <property type="entry name" value="zf-C2H2_7"/>
    <property type="match status" value="1"/>
</dbReference>
<feature type="non-terminal residue" evidence="3">
    <location>
        <position position="765"/>
    </location>
</feature>
<feature type="region of interest" description="Disordered" evidence="1">
    <location>
        <begin position="410"/>
        <end position="465"/>
    </location>
</feature>
<evidence type="ECO:0000313" key="3">
    <source>
        <dbReference type="EMBL" id="MBN3315386.1"/>
    </source>
</evidence>
<comment type="caution">
    <text evidence="3">The sequence shown here is derived from an EMBL/GenBank/DDBJ whole genome shotgun (WGS) entry which is preliminary data.</text>
</comment>
<dbReference type="AlphaFoldDB" id="A0A8J7TA76"/>
<sequence length="765" mass="83193">MSKEDLTCKVSSVYKHKERKPKKPHYIPRPWGKPYNYKCFQCPFTCMEKSHLYNHMKYSLCKNSLSLLIESEWPYKKGNLLHPELRPLQPGARLRGSGREEVESAPAPVDQSKAAQSEVPSGGEEPEEGEDPIDRERGQGEGLKETLPTKEARDQTDNGPRNTTKRPKQTEADFVITDVFSLEDQLLNARAVEVEAKLKHYKLSKTCLTGPSLLSEQWRLLATSHRKANAEGSLADGGSMSCYPPVQPFAECQEPPALNLSVLGVSYPLSPGLFSYINPPVPGATPAHAQLAQLPFLASAAQLMHPPSGSVPPAERSVLSPRFYYPLLCEHAFAATQDSGKGVKPGRQSPAGLEPKVQASYAPKVGLWKVPALRPSANGAPPALWATHQQVAGSAEPGYGAAEEKSHLTAGKDNKMGFWSHKDVPSLREQNAKRTGVPPENQEGPQEKKPFLGSTRDLLKNTHGAPSLAAGTEKLLFHGSTFRTSLLQTRPAGEWLSDSRKCPSEGQKSRGLLLEPSSPLKPGKVKDRYSGRQEESDAAAGLLGDLSKALQEYQEADRKISHLAKEDSPGQRYLRDHLCKIRSELSHIHQALEKTTRQHEGPLDLSVKKALDCKVVGSGGEGQCSEGKGSVLGETEEEGEEEEEEEGVTLGRKLLSQESCCQAEDVMIKISHSELGDTHPGAVVKTEVVSPSGLGIRPSPVEALWPSRTTKCEADSSVLLCPDGRSAPLVFTDFTSSAKTLKRPSSKDHPGEMLPPPSPLTPSDP</sequence>
<keyword evidence="4" id="KW-1185">Reference proteome</keyword>
<feature type="non-terminal residue" evidence="3">
    <location>
        <position position="1"/>
    </location>
</feature>
<gene>
    <name evidence="3" type="primary">Prr35</name>
    <name evidence="3" type="ORF">GTO95_0008929</name>
</gene>
<protein>
    <submittedName>
        <fullName evidence="3">PRR35 protein</fullName>
    </submittedName>
</protein>
<evidence type="ECO:0000313" key="4">
    <source>
        <dbReference type="Proteomes" id="UP000736164"/>
    </source>
</evidence>
<dbReference type="Proteomes" id="UP000736164">
    <property type="component" value="Unassembled WGS sequence"/>
</dbReference>
<feature type="region of interest" description="Disordered" evidence="1">
    <location>
        <begin position="493"/>
        <end position="537"/>
    </location>
</feature>